<proteinExistence type="predicted"/>
<evidence type="ECO:0000313" key="3">
    <source>
        <dbReference type="Proteomes" id="UP000594430"/>
    </source>
</evidence>
<reference evidence="2 3" key="1">
    <citation type="submission" date="2020-11" db="EMBL/GenBank/DDBJ databases">
        <title>Pseudomonas fulva producing VIM-24.</title>
        <authorList>
            <person name="Liu S."/>
        </authorList>
    </citation>
    <scope>NUCLEOTIDE SEQUENCE [LARGE SCALE GENOMIC DNA]</scope>
    <source>
        <strain evidence="2 3">ZDHY414</strain>
    </source>
</reference>
<dbReference type="RefSeq" id="WP_059183162.1">
    <property type="nucleotide sequence ID" value="NZ_BQIN01000004.1"/>
</dbReference>
<dbReference type="Pfam" id="PF07238">
    <property type="entry name" value="PilZ"/>
    <property type="match status" value="1"/>
</dbReference>
<dbReference type="InterPro" id="IPR009875">
    <property type="entry name" value="PilZ_domain"/>
</dbReference>
<protein>
    <submittedName>
        <fullName evidence="2">PilZ domain-containing protein</fullName>
    </submittedName>
</protein>
<feature type="domain" description="PilZ" evidence="1">
    <location>
        <begin position="10"/>
        <end position="97"/>
    </location>
</feature>
<name>A0A7S9LK66_9PSED</name>
<dbReference type="EMBL" id="CP064946">
    <property type="protein sequence ID" value="QPH50614.1"/>
    <property type="molecule type" value="Genomic_DNA"/>
</dbReference>
<organism evidence="2 3">
    <name type="scientific">Pseudomonas fulva</name>
    <dbReference type="NCBI Taxonomy" id="47880"/>
    <lineage>
        <taxon>Bacteria</taxon>
        <taxon>Pseudomonadati</taxon>
        <taxon>Pseudomonadota</taxon>
        <taxon>Gammaproteobacteria</taxon>
        <taxon>Pseudomonadales</taxon>
        <taxon>Pseudomonadaceae</taxon>
        <taxon>Pseudomonas</taxon>
    </lineage>
</organism>
<gene>
    <name evidence="2" type="ORF">IZU98_07915</name>
</gene>
<dbReference type="Proteomes" id="UP000594430">
    <property type="component" value="Chromosome"/>
</dbReference>
<dbReference type="Gene3D" id="2.40.10.220">
    <property type="entry name" value="predicted glycosyltransferase like domains"/>
    <property type="match status" value="1"/>
</dbReference>
<accession>A0A7S9LK66</accession>
<sequence length="99" mass="10911">MPDNATSHSEKRDFIRMRIDTPVTLVHEGKVIAAVCLDLSSSGMQVQAPQPFHVGDRLEVRLESDHPSLEGLHATAEVVWIAAQADGQHTFGLRILAMR</sequence>
<dbReference type="GO" id="GO:0035438">
    <property type="term" value="F:cyclic-di-GMP binding"/>
    <property type="evidence" value="ECO:0007669"/>
    <property type="project" value="InterPro"/>
</dbReference>
<evidence type="ECO:0000259" key="1">
    <source>
        <dbReference type="Pfam" id="PF07238"/>
    </source>
</evidence>
<dbReference type="GeneID" id="93441538"/>
<dbReference type="AlphaFoldDB" id="A0A7S9LK66"/>
<dbReference type="SUPFAM" id="SSF141371">
    <property type="entry name" value="PilZ domain-like"/>
    <property type="match status" value="1"/>
</dbReference>
<evidence type="ECO:0000313" key="2">
    <source>
        <dbReference type="EMBL" id="QPH50614.1"/>
    </source>
</evidence>